<keyword evidence="5" id="KW-1185">Reference proteome</keyword>
<evidence type="ECO:0000259" key="2">
    <source>
        <dbReference type="Pfam" id="PF18962"/>
    </source>
</evidence>
<dbReference type="Pfam" id="PF18962">
    <property type="entry name" value="Por_Secre_tail"/>
    <property type="match status" value="1"/>
</dbReference>
<dbReference type="PANTHER" id="PTHR35580:SF1">
    <property type="entry name" value="PHYTASE-LIKE DOMAIN-CONTAINING PROTEIN"/>
    <property type="match status" value="1"/>
</dbReference>
<dbReference type="AlphaFoldDB" id="A0A915YM99"/>
<feature type="signal peptide" evidence="1">
    <location>
        <begin position="1"/>
        <end position="26"/>
    </location>
</feature>
<sequence length="883" mass="97761">MTTFLRLNYSWIILTLCFFSKSFLSAQPIVDETNFKTFQKQTVQFEENKGQVWDMNNEPVPSVRYHYQKDNIHIFMLSTGIAYQFNKQEDSGAHQTRKRHLDAKERLVRTKTTPEVRLETYRMDMQLIGANPTPTIIAEEKSQDYVNYYNRNALAVHSFRKLIYKDIYPDIDWVIYTTDKGLKYDFVVHPGADPKQIKMQFDNHESLQLNRDGSFTLSSPMGTITEQAPVSFQDNQEIPTTFQLNEDQITFQVAPYNSTKKLVIDPSLVWATYYGGSERELGYSCSVDNSGNIFIVGEAHSTNNIASGGHQNTYIGGTDAYLVKFNSSGVRQWGTYYGGSSSETGRDCIADASGNIYLAGRTSSTNNIASGGHQNTYGGGIDAFLVKFNSNGVRQWGTYYGANADDYGYACAVDNNGNVFLGGDTESTANIFLGGHQSTYEGGSDAFLVKFNSNGVRQWATYYGGNGPETTFDCAIDNNNNVFLTGITRSTNHIGSSGHQNTHGGGTNDAFLVKFNSSGVRQWGTYYGGNDFEYVYGCSTDGNNNVFIAGFTKSFNNITSGGHQNTHGGGANDAFLVKFNHNGVRQWATYYGGNGEDYGVACSVDNLGNVLLAGETTSATNIAINGYQNTYGGNSDAFFIKFDNNGVRQWGSYFGGNNRDYSWDCVIDATNSIYLMGDTESLSNIALGGHQNTYGGGNKDSYLAKFQDANTLLAVSFLDFQAQRIAMDKVLLEWQVDDIEVATQFFIERSFSTKFEVVARLDNNERSFVDEISTNSTIYYRLKGIEKDGTVTYSSVRAVEGNGQENAISIYPNPVQNTLYLTMDQWQTASVRITDLSGKLVLPPSSFAQQLATIDVSSLPAGIYLFTIQVDSGAKIMRKLVKE</sequence>
<dbReference type="PANTHER" id="PTHR35580">
    <property type="entry name" value="CELL SURFACE GLYCOPROTEIN (S-LAYER PROTEIN)-LIKE PROTEIN"/>
    <property type="match status" value="1"/>
</dbReference>
<keyword evidence="4" id="KW-0614">Plasmid</keyword>
<name>A0A915YM99_9BACT</name>
<protein>
    <submittedName>
        <fullName evidence="4">SBBP repeat-containing protein</fullName>
    </submittedName>
</protein>
<feature type="domain" description="DUF7948" evidence="3">
    <location>
        <begin position="45"/>
        <end position="266"/>
    </location>
</feature>
<dbReference type="Proteomes" id="UP001060919">
    <property type="component" value="Plasmid pAUEa"/>
</dbReference>
<organism evidence="4 5">
    <name type="scientific">Aureispira anguillae</name>
    <dbReference type="NCBI Taxonomy" id="2864201"/>
    <lineage>
        <taxon>Bacteria</taxon>
        <taxon>Pseudomonadati</taxon>
        <taxon>Bacteroidota</taxon>
        <taxon>Saprospiria</taxon>
        <taxon>Saprospirales</taxon>
        <taxon>Saprospiraceae</taxon>
        <taxon>Aureispira</taxon>
    </lineage>
</organism>
<gene>
    <name evidence="4" type="ORF">AsAng_0064330</name>
</gene>
<reference evidence="4" key="1">
    <citation type="submission" date="2022-09" db="EMBL/GenBank/DDBJ databases">
        <title>Aureispira anguillicida sp. nov., isolated from Leptocephalus of Japanese eel Anguilla japonica.</title>
        <authorList>
            <person name="Yuasa K."/>
            <person name="Mekata T."/>
            <person name="Ikunari K."/>
        </authorList>
    </citation>
    <scope>NUCLEOTIDE SEQUENCE</scope>
    <source>
        <strain evidence="4">EL160426</strain>
        <plasmid evidence="4">pAUEa</plasmid>
    </source>
</reference>
<dbReference type="EMBL" id="AP026868">
    <property type="protein sequence ID" value="BDS15649.1"/>
    <property type="molecule type" value="Genomic_DNA"/>
</dbReference>
<dbReference type="Pfam" id="PF25778">
    <property type="entry name" value="DUF7948"/>
    <property type="match status" value="1"/>
</dbReference>
<dbReference type="RefSeq" id="WP_264793638.1">
    <property type="nucleotide sequence ID" value="NZ_AP026868.1"/>
</dbReference>
<evidence type="ECO:0000313" key="4">
    <source>
        <dbReference type="EMBL" id="BDS15649.1"/>
    </source>
</evidence>
<feature type="domain" description="Secretion system C-terminal sorting" evidence="2">
    <location>
        <begin position="810"/>
        <end position="881"/>
    </location>
</feature>
<evidence type="ECO:0000313" key="5">
    <source>
        <dbReference type="Proteomes" id="UP001060919"/>
    </source>
</evidence>
<evidence type="ECO:0000256" key="1">
    <source>
        <dbReference type="SAM" id="SignalP"/>
    </source>
</evidence>
<dbReference type="InterPro" id="IPR010620">
    <property type="entry name" value="SBBP_repeat"/>
</dbReference>
<dbReference type="Gene3D" id="2.60.40.10">
    <property type="entry name" value="Immunoglobulins"/>
    <property type="match status" value="1"/>
</dbReference>
<evidence type="ECO:0000259" key="3">
    <source>
        <dbReference type="Pfam" id="PF25778"/>
    </source>
</evidence>
<geneLocation type="plasmid" evidence="4 5">
    <name>pAUEa</name>
</geneLocation>
<dbReference type="InterPro" id="IPR013783">
    <property type="entry name" value="Ig-like_fold"/>
</dbReference>
<keyword evidence="1" id="KW-0732">Signal</keyword>
<proteinExistence type="predicted"/>
<dbReference type="InterPro" id="IPR052918">
    <property type="entry name" value="Motility_Chemotaxis_Reg"/>
</dbReference>
<dbReference type="Pfam" id="PF06739">
    <property type="entry name" value="SBBP"/>
    <property type="match status" value="2"/>
</dbReference>
<dbReference type="NCBIfam" id="TIGR04183">
    <property type="entry name" value="Por_Secre_tail"/>
    <property type="match status" value="1"/>
</dbReference>
<dbReference type="InterPro" id="IPR057708">
    <property type="entry name" value="DUF7948"/>
</dbReference>
<feature type="chain" id="PRO_5036803352" evidence="1">
    <location>
        <begin position="27"/>
        <end position="883"/>
    </location>
</feature>
<dbReference type="KEGG" id="aup:AsAng_0064330"/>
<dbReference type="InterPro" id="IPR026444">
    <property type="entry name" value="Secre_tail"/>
</dbReference>
<accession>A0A915YM99</accession>